<feature type="domain" description="4Fe-4S ferredoxin-type" evidence="1">
    <location>
        <begin position="1"/>
        <end position="26"/>
    </location>
</feature>
<dbReference type="Gene3D" id="3.30.70.20">
    <property type="match status" value="1"/>
</dbReference>
<accession>A0A0F9TCI5</accession>
<proteinExistence type="predicted"/>
<gene>
    <name evidence="2" type="ORF">LCGC14_0745920</name>
</gene>
<dbReference type="InterPro" id="IPR047964">
    <property type="entry name" value="EFR1-like"/>
</dbReference>
<dbReference type="PROSITE" id="PS00198">
    <property type="entry name" value="4FE4S_FER_1"/>
    <property type="match status" value="2"/>
</dbReference>
<feature type="domain" description="4Fe-4S ferredoxin-type" evidence="1">
    <location>
        <begin position="27"/>
        <end position="54"/>
    </location>
</feature>
<evidence type="ECO:0000259" key="1">
    <source>
        <dbReference type="PROSITE" id="PS51379"/>
    </source>
</evidence>
<dbReference type="NCBIfam" id="NF038196">
    <property type="entry name" value="ferrodoxin_EFR1"/>
    <property type="match status" value="1"/>
</dbReference>
<dbReference type="SUPFAM" id="SSF54862">
    <property type="entry name" value="4Fe-4S ferredoxins"/>
    <property type="match status" value="1"/>
</dbReference>
<dbReference type="EMBL" id="LAZR01001777">
    <property type="protein sequence ID" value="KKN39208.1"/>
    <property type="molecule type" value="Genomic_DNA"/>
</dbReference>
<reference evidence="2" key="1">
    <citation type="journal article" date="2015" name="Nature">
        <title>Complex archaea that bridge the gap between prokaryotes and eukaryotes.</title>
        <authorList>
            <person name="Spang A."/>
            <person name="Saw J.H."/>
            <person name="Jorgensen S.L."/>
            <person name="Zaremba-Niedzwiedzka K."/>
            <person name="Martijn J."/>
            <person name="Lind A.E."/>
            <person name="van Eijk R."/>
            <person name="Schleper C."/>
            <person name="Guy L."/>
            <person name="Ettema T.J."/>
        </authorList>
    </citation>
    <scope>NUCLEOTIDE SEQUENCE</scope>
</reference>
<dbReference type="Pfam" id="PF13187">
    <property type="entry name" value="Fer4_9"/>
    <property type="match status" value="1"/>
</dbReference>
<feature type="non-terminal residue" evidence="2">
    <location>
        <position position="1"/>
    </location>
</feature>
<dbReference type="PROSITE" id="PS51379">
    <property type="entry name" value="4FE4S_FER_2"/>
    <property type="match status" value="2"/>
</dbReference>
<sequence length="76" mass="8742">YADDNCTNCGICKDVCPVNNIILIDGRPQWQHRCQQCLACINFCPEKSIQFGSQTLKTQRYHNPEITIKDIKAQKE</sequence>
<dbReference type="InterPro" id="IPR017900">
    <property type="entry name" value="4Fe4S_Fe_S_CS"/>
</dbReference>
<dbReference type="AlphaFoldDB" id="A0A0F9TCI5"/>
<evidence type="ECO:0000313" key="2">
    <source>
        <dbReference type="EMBL" id="KKN39208.1"/>
    </source>
</evidence>
<organism evidence="2">
    <name type="scientific">marine sediment metagenome</name>
    <dbReference type="NCBI Taxonomy" id="412755"/>
    <lineage>
        <taxon>unclassified sequences</taxon>
        <taxon>metagenomes</taxon>
        <taxon>ecological metagenomes</taxon>
    </lineage>
</organism>
<comment type="caution">
    <text evidence="2">The sequence shown here is derived from an EMBL/GenBank/DDBJ whole genome shotgun (WGS) entry which is preliminary data.</text>
</comment>
<name>A0A0F9TCI5_9ZZZZ</name>
<dbReference type="InterPro" id="IPR017896">
    <property type="entry name" value="4Fe4S_Fe-S-bd"/>
</dbReference>
<protein>
    <recommendedName>
        <fullName evidence="1">4Fe-4S ferredoxin-type domain-containing protein</fullName>
    </recommendedName>
</protein>